<protein>
    <submittedName>
        <fullName evidence="1">Uncharacterized protein</fullName>
    </submittedName>
</protein>
<gene>
    <name evidence="1" type="ORF">GBAR_LOCUS9152</name>
</gene>
<sequence>MQNVWGHTTIGASRLRKLADCEPPPFRVSFCRPLAGGGFDVFGVRGAKGIPWQVLRANTDDGTSFRDVRVVLEGRTSTKPPNSKWAHTATVSYSPEMERYLVLKNSRDYGGSFDTHAFVSGDGERWEPSPHNSVYREGDNWGAMWSPAAHRFICYNKGVVREPDKPLNELIRDGMRTPGFDFAGVAAMKRLGGPLLAREHQITRDELDPPDLEFYVARPFLYRETCFLQVLNYVGSFMPPGVAPVRPDGHGPGMLDTEWWISRDGLRWDRPFRGMHAGPVVISHNPLVAGGMLRFHQGNEIWGIGEDRLTYVQTVSNGVFETRTFTHDGGSLRLNATVPAPGIDNGDNRAYLMAELVDGEDRVVPGYEKERCIVQGPMDAQALPLRWGQATGAELEGRPLRLRFYFQAALIYAVSSGPQET</sequence>
<dbReference type="EMBL" id="CASHTH010001383">
    <property type="protein sequence ID" value="CAI8014657.1"/>
    <property type="molecule type" value="Genomic_DNA"/>
</dbReference>
<evidence type="ECO:0000313" key="2">
    <source>
        <dbReference type="Proteomes" id="UP001174909"/>
    </source>
</evidence>
<reference evidence="1" key="1">
    <citation type="submission" date="2023-03" db="EMBL/GenBank/DDBJ databases">
        <authorList>
            <person name="Steffen K."/>
            <person name="Cardenas P."/>
        </authorList>
    </citation>
    <scope>NUCLEOTIDE SEQUENCE</scope>
</reference>
<proteinExistence type="predicted"/>
<evidence type="ECO:0000313" key="1">
    <source>
        <dbReference type="EMBL" id="CAI8014657.1"/>
    </source>
</evidence>
<dbReference type="AlphaFoldDB" id="A0AA35RQX8"/>
<keyword evidence="2" id="KW-1185">Reference proteome</keyword>
<organism evidence="1 2">
    <name type="scientific">Geodia barretti</name>
    <name type="common">Barrett's horny sponge</name>
    <dbReference type="NCBI Taxonomy" id="519541"/>
    <lineage>
        <taxon>Eukaryota</taxon>
        <taxon>Metazoa</taxon>
        <taxon>Porifera</taxon>
        <taxon>Demospongiae</taxon>
        <taxon>Heteroscleromorpha</taxon>
        <taxon>Tetractinellida</taxon>
        <taxon>Astrophorina</taxon>
        <taxon>Geodiidae</taxon>
        <taxon>Geodia</taxon>
    </lineage>
</organism>
<comment type="caution">
    <text evidence="1">The sequence shown here is derived from an EMBL/GenBank/DDBJ whole genome shotgun (WGS) entry which is preliminary data.</text>
</comment>
<name>A0AA35RQX8_GEOBA</name>
<dbReference type="Proteomes" id="UP001174909">
    <property type="component" value="Unassembled WGS sequence"/>
</dbReference>
<accession>A0AA35RQX8</accession>